<name>A0A1B7N364_9AGAM</name>
<dbReference type="AlphaFoldDB" id="A0A1B7N364"/>
<evidence type="ECO:0000313" key="2">
    <source>
        <dbReference type="Proteomes" id="UP000092154"/>
    </source>
</evidence>
<reference evidence="1 2" key="1">
    <citation type="submission" date="2016-06" db="EMBL/GenBank/DDBJ databases">
        <title>Comparative genomics of the ectomycorrhizal sister species Rhizopogon vinicolor and Rhizopogon vesiculosus (Basidiomycota: Boletales) reveals a divergence of the mating type B locus.</title>
        <authorList>
            <consortium name="DOE Joint Genome Institute"/>
            <person name="Mujic A.B."/>
            <person name="Kuo A."/>
            <person name="Tritt A."/>
            <person name="Lipzen A."/>
            <person name="Chen C."/>
            <person name="Johnson J."/>
            <person name="Sharma A."/>
            <person name="Barry K."/>
            <person name="Grigoriev I.V."/>
            <person name="Spatafora J.W."/>
        </authorList>
    </citation>
    <scope>NUCLEOTIDE SEQUENCE [LARGE SCALE GENOMIC DNA]</scope>
    <source>
        <strain evidence="1 2">AM-OR11-026</strain>
    </source>
</reference>
<keyword evidence="2" id="KW-1185">Reference proteome</keyword>
<accession>A0A1B7N364</accession>
<sequence length="65" mass="7389">MTLFDIKDCEGLSSMRLHFTLDDEKRPVDCEQTENTDANNLNMIEKFALLTNTAVAQHIAVHLPE</sequence>
<dbReference type="InParanoid" id="A0A1B7N364"/>
<dbReference type="Proteomes" id="UP000092154">
    <property type="component" value="Unassembled WGS sequence"/>
</dbReference>
<organism evidence="1 2">
    <name type="scientific">Rhizopogon vinicolor AM-OR11-026</name>
    <dbReference type="NCBI Taxonomy" id="1314800"/>
    <lineage>
        <taxon>Eukaryota</taxon>
        <taxon>Fungi</taxon>
        <taxon>Dikarya</taxon>
        <taxon>Basidiomycota</taxon>
        <taxon>Agaricomycotina</taxon>
        <taxon>Agaricomycetes</taxon>
        <taxon>Agaricomycetidae</taxon>
        <taxon>Boletales</taxon>
        <taxon>Suillineae</taxon>
        <taxon>Rhizopogonaceae</taxon>
        <taxon>Rhizopogon</taxon>
    </lineage>
</organism>
<proteinExistence type="predicted"/>
<dbReference type="EMBL" id="KV448254">
    <property type="protein sequence ID" value="OAX39304.1"/>
    <property type="molecule type" value="Genomic_DNA"/>
</dbReference>
<dbReference type="STRING" id="1314800.A0A1B7N364"/>
<dbReference type="OrthoDB" id="372421at2759"/>
<evidence type="ECO:0000313" key="1">
    <source>
        <dbReference type="EMBL" id="OAX39304.1"/>
    </source>
</evidence>
<gene>
    <name evidence="1" type="ORF">K503DRAFT_95748</name>
</gene>
<protein>
    <submittedName>
        <fullName evidence="1">Uncharacterized protein</fullName>
    </submittedName>
</protein>